<dbReference type="InterPro" id="IPR001138">
    <property type="entry name" value="Zn2Cys6_DnaBD"/>
</dbReference>
<comment type="subcellular location">
    <subcellularLocation>
        <location evidence="1">Nucleus</location>
    </subcellularLocation>
</comment>
<dbReference type="Gene3D" id="4.10.240.10">
    <property type="entry name" value="Zn(2)-C6 fungal-type DNA-binding domain"/>
    <property type="match status" value="1"/>
</dbReference>
<reference evidence="5" key="2">
    <citation type="journal article" date="2020" name="Nat. Commun.">
        <title>Large-scale genome sequencing of mycorrhizal fungi provides insights into the early evolution of symbiotic traits.</title>
        <authorList>
            <person name="Miyauchi S."/>
            <person name="Kiss E."/>
            <person name="Kuo A."/>
            <person name="Drula E."/>
            <person name="Kohler A."/>
            <person name="Sanchez-Garcia M."/>
            <person name="Morin E."/>
            <person name="Andreopoulos B."/>
            <person name="Barry K.W."/>
            <person name="Bonito G."/>
            <person name="Buee M."/>
            <person name="Carver A."/>
            <person name="Chen C."/>
            <person name="Cichocki N."/>
            <person name="Clum A."/>
            <person name="Culley D."/>
            <person name="Crous P.W."/>
            <person name="Fauchery L."/>
            <person name="Girlanda M."/>
            <person name="Hayes R.D."/>
            <person name="Keri Z."/>
            <person name="LaButti K."/>
            <person name="Lipzen A."/>
            <person name="Lombard V."/>
            <person name="Magnuson J."/>
            <person name="Maillard F."/>
            <person name="Murat C."/>
            <person name="Nolan M."/>
            <person name="Ohm R.A."/>
            <person name="Pangilinan J."/>
            <person name="Pereira M.F."/>
            <person name="Perotto S."/>
            <person name="Peter M."/>
            <person name="Pfister S."/>
            <person name="Riley R."/>
            <person name="Sitrit Y."/>
            <person name="Stielow J.B."/>
            <person name="Szollosi G."/>
            <person name="Zifcakova L."/>
            <person name="Stursova M."/>
            <person name="Spatafora J.W."/>
            <person name="Tedersoo L."/>
            <person name="Vaario L.M."/>
            <person name="Yamada A."/>
            <person name="Yan M."/>
            <person name="Wang P."/>
            <person name="Xu J."/>
            <person name="Bruns T."/>
            <person name="Baldrian P."/>
            <person name="Vilgalys R."/>
            <person name="Dunand C."/>
            <person name="Henrissat B."/>
            <person name="Grigoriev I.V."/>
            <person name="Hibbett D."/>
            <person name="Nagy L.G."/>
            <person name="Martin F.M."/>
        </authorList>
    </citation>
    <scope>NUCLEOTIDE SEQUENCE</scope>
    <source>
        <strain evidence="5">BED1</strain>
    </source>
</reference>
<feature type="compositionally biased region" description="Low complexity" evidence="3">
    <location>
        <begin position="182"/>
        <end position="193"/>
    </location>
</feature>
<feature type="region of interest" description="Disordered" evidence="3">
    <location>
        <begin position="52"/>
        <end position="88"/>
    </location>
</feature>
<dbReference type="GO" id="GO:0005634">
    <property type="term" value="C:nucleus"/>
    <property type="evidence" value="ECO:0007669"/>
    <property type="project" value="UniProtKB-SubCell"/>
</dbReference>
<dbReference type="InterPro" id="IPR050613">
    <property type="entry name" value="Sec_Metabolite_Reg"/>
</dbReference>
<protein>
    <recommendedName>
        <fullName evidence="4">Zn(2)-C6 fungal-type domain-containing protein</fullName>
    </recommendedName>
</protein>
<dbReference type="PANTHER" id="PTHR31001">
    <property type="entry name" value="UNCHARACTERIZED TRANSCRIPTIONAL REGULATORY PROTEIN"/>
    <property type="match status" value="1"/>
</dbReference>
<evidence type="ECO:0000256" key="3">
    <source>
        <dbReference type="SAM" id="MobiDB-lite"/>
    </source>
</evidence>
<name>A0AAD4GHN8_BOLED</name>
<feature type="domain" description="Zn(2)-C6 fungal-type" evidence="4">
    <location>
        <begin position="90"/>
        <end position="121"/>
    </location>
</feature>
<reference evidence="5" key="1">
    <citation type="submission" date="2019-10" db="EMBL/GenBank/DDBJ databases">
        <authorList>
            <consortium name="DOE Joint Genome Institute"/>
            <person name="Kuo A."/>
            <person name="Miyauchi S."/>
            <person name="Kiss E."/>
            <person name="Drula E."/>
            <person name="Kohler A."/>
            <person name="Sanchez-Garcia M."/>
            <person name="Andreopoulos B."/>
            <person name="Barry K.W."/>
            <person name="Bonito G."/>
            <person name="Buee M."/>
            <person name="Carver A."/>
            <person name="Chen C."/>
            <person name="Cichocki N."/>
            <person name="Clum A."/>
            <person name="Culley D."/>
            <person name="Crous P.W."/>
            <person name="Fauchery L."/>
            <person name="Girlanda M."/>
            <person name="Hayes R."/>
            <person name="Keri Z."/>
            <person name="LaButti K."/>
            <person name="Lipzen A."/>
            <person name="Lombard V."/>
            <person name="Magnuson J."/>
            <person name="Maillard F."/>
            <person name="Morin E."/>
            <person name="Murat C."/>
            <person name="Nolan M."/>
            <person name="Ohm R."/>
            <person name="Pangilinan J."/>
            <person name="Pereira M."/>
            <person name="Perotto S."/>
            <person name="Peter M."/>
            <person name="Riley R."/>
            <person name="Sitrit Y."/>
            <person name="Stielow B."/>
            <person name="Szollosi G."/>
            <person name="Zifcakova L."/>
            <person name="Stursova M."/>
            <person name="Spatafora J.W."/>
            <person name="Tedersoo L."/>
            <person name="Vaario L.-M."/>
            <person name="Yamada A."/>
            <person name="Yan M."/>
            <person name="Wang P."/>
            <person name="Xu J."/>
            <person name="Bruns T."/>
            <person name="Baldrian P."/>
            <person name="Vilgalys R."/>
            <person name="Henrissat B."/>
            <person name="Grigoriev I.V."/>
            <person name="Hibbett D."/>
            <person name="Nagy L.G."/>
            <person name="Martin F.M."/>
        </authorList>
    </citation>
    <scope>NUCLEOTIDE SEQUENCE</scope>
    <source>
        <strain evidence="5">BED1</strain>
    </source>
</reference>
<keyword evidence="6" id="KW-1185">Reference proteome</keyword>
<dbReference type="Proteomes" id="UP001194468">
    <property type="component" value="Unassembled WGS sequence"/>
</dbReference>
<evidence type="ECO:0000259" key="4">
    <source>
        <dbReference type="PROSITE" id="PS50048"/>
    </source>
</evidence>
<dbReference type="AlphaFoldDB" id="A0AAD4GHN8"/>
<evidence type="ECO:0000313" key="5">
    <source>
        <dbReference type="EMBL" id="KAF8444553.1"/>
    </source>
</evidence>
<dbReference type="PROSITE" id="PS50048">
    <property type="entry name" value="ZN2_CY6_FUNGAL_2"/>
    <property type="match status" value="1"/>
</dbReference>
<evidence type="ECO:0000256" key="1">
    <source>
        <dbReference type="ARBA" id="ARBA00004123"/>
    </source>
</evidence>
<evidence type="ECO:0000313" key="6">
    <source>
        <dbReference type="Proteomes" id="UP001194468"/>
    </source>
</evidence>
<dbReference type="GO" id="GO:0008270">
    <property type="term" value="F:zinc ion binding"/>
    <property type="evidence" value="ECO:0007669"/>
    <property type="project" value="InterPro"/>
</dbReference>
<dbReference type="Pfam" id="PF00172">
    <property type="entry name" value="Zn_clus"/>
    <property type="match status" value="1"/>
</dbReference>
<evidence type="ECO:0000256" key="2">
    <source>
        <dbReference type="ARBA" id="ARBA00023242"/>
    </source>
</evidence>
<comment type="caution">
    <text evidence="5">The sequence shown here is derived from an EMBL/GenBank/DDBJ whole genome shotgun (WGS) entry which is preliminary data.</text>
</comment>
<dbReference type="PROSITE" id="PS00463">
    <property type="entry name" value="ZN2_CY6_FUNGAL_1"/>
    <property type="match status" value="1"/>
</dbReference>
<dbReference type="EMBL" id="WHUW01000006">
    <property type="protein sequence ID" value="KAF8444553.1"/>
    <property type="molecule type" value="Genomic_DNA"/>
</dbReference>
<feature type="region of interest" description="Disordered" evidence="3">
    <location>
        <begin position="154"/>
        <end position="215"/>
    </location>
</feature>
<accession>A0AAD4GHN8</accession>
<dbReference type="SMART" id="SM00066">
    <property type="entry name" value="GAL4"/>
    <property type="match status" value="1"/>
</dbReference>
<sequence>MDYPCSRDNGRRVSGCLFSQGAKQTVGTGSYKYLPISTPSCPSQFPLVVSSMSTEPRAIRKERTSPDATSPNPAPEGDHRKRRRNRTTQSCLNCHTSKRMCDRKRPCGRCTQLGLTGLCVYEVDDPSQRSNAQDESSRLRQRVAELEGVIRELKNKPHPRWAKSGSSLSKETDKSHARTRSRSASAESIAGSRHQSDISRRPTNSNADPQETAAEKQTCLVDETLQPDYFPSAFSPSPTGSTPLSTLAFSPYFDTHSSPSAPSTGVVTPMEEHPQMQITVAGDQHLNNDIDLSSLFMSYPDLLACVEDPGHVERVLRATSHGQHVEPCSMKHHHPQLMDGHCGCLNEAANYNVVLELSLRLRKAADILSHSANHRFNNGCLLNQRITDLDLFATTVLGNITTSPNDFGAVHLRSRANTAPTYPVPPTFPARSCIPPIRAPAISPSSLRPWSGVPCVADPSTSCDESFMSWEQSCRV</sequence>
<gene>
    <name evidence="5" type="ORF">L210DRAFT_3530205</name>
</gene>
<dbReference type="GO" id="GO:0000981">
    <property type="term" value="F:DNA-binding transcription factor activity, RNA polymerase II-specific"/>
    <property type="evidence" value="ECO:0007669"/>
    <property type="project" value="InterPro"/>
</dbReference>
<keyword evidence="2" id="KW-0539">Nucleus</keyword>
<dbReference type="CDD" id="cd00067">
    <property type="entry name" value="GAL4"/>
    <property type="match status" value="1"/>
</dbReference>
<organism evidence="5 6">
    <name type="scientific">Boletus edulis BED1</name>
    <dbReference type="NCBI Taxonomy" id="1328754"/>
    <lineage>
        <taxon>Eukaryota</taxon>
        <taxon>Fungi</taxon>
        <taxon>Dikarya</taxon>
        <taxon>Basidiomycota</taxon>
        <taxon>Agaricomycotina</taxon>
        <taxon>Agaricomycetes</taxon>
        <taxon>Agaricomycetidae</taxon>
        <taxon>Boletales</taxon>
        <taxon>Boletineae</taxon>
        <taxon>Boletaceae</taxon>
        <taxon>Boletoideae</taxon>
        <taxon>Boletus</taxon>
    </lineage>
</organism>
<dbReference type="SUPFAM" id="SSF57701">
    <property type="entry name" value="Zn2/Cys6 DNA-binding domain"/>
    <property type="match status" value="1"/>
</dbReference>
<dbReference type="InterPro" id="IPR036864">
    <property type="entry name" value="Zn2-C6_fun-type_DNA-bd_sf"/>
</dbReference>
<dbReference type="PANTHER" id="PTHR31001:SF81">
    <property type="entry name" value="ZN(II)2CYS6 TRANSCRIPTION FACTOR"/>
    <property type="match status" value="1"/>
</dbReference>
<proteinExistence type="predicted"/>